<dbReference type="Gene3D" id="3.40.1190.20">
    <property type="match status" value="1"/>
</dbReference>
<evidence type="ECO:0000256" key="7">
    <source>
        <dbReference type="SAM" id="MobiDB-lite"/>
    </source>
</evidence>
<dbReference type="GO" id="GO:0009443">
    <property type="term" value="P:pyridoxal 5'-phosphate salvage"/>
    <property type="evidence" value="ECO:0007669"/>
    <property type="project" value="InterPro"/>
</dbReference>
<dbReference type="GO" id="GO:0005524">
    <property type="term" value="F:ATP binding"/>
    <property type="evidence" value="ECO:0007669"/>
    <property type="project" value="UniProtKB-KW"/>
</dbReference>
<dbReference type="GO" id="GO:0008478">
    <property type="term" value="F:pyridoxal kinase activity"/>
    <property type="evidence" value="ECO:0007669"/>
    <property type="project" value="UniProtKB-EC"/>
</dbReference>
<organism evidence="9 10">
    <name type="scientific">Diacronema lutheri</name>
    <name type="common">Unicellular marine alga</name>
    <name type="synonym">Monochrysis lutheri</name>
    <dbReference type="NCBI Taxonomy" id="2081491"/>
    <lineage>
        <taxon>Eukaryota</taxon>
        <taxon>Haptista</taxon>
        <taxon>Haptophyta</taxon>
        <taxon>Pavlovophyceae</taxon>
        <taxon>Pavlovales</taxon>
        <taxon>Pavlovaceae</taxon>
        <taxon>Diacronema</taxon>
    </lineage>
</organism>
<keyword evidence="5" id="KW-0418">Kinase</keyword>
<evidence type="ECO:0000256" key="1">
    <source>
        <dbReference type="ARBA" id="ARBA00008805"/>
    </source>
</evidence>
<dbReference type="InterPro" id="IPR013749">
    <property type="entry name" value="PM/HMP-P_kinase-1"/>
</dbReference>
<comment type="similarity">
    <text evidence="1">Belongs to the pyridoxine kinase family.</text>
</comment>
<dbReference type="SUPFAM" id="SSF53613">
    <property type="entry name" value="Ribokinase-like"/>
    <property type="match status" value="2"/>
</dbReference>
<protein>
    <recommendedName>
        <fullName evidence="2">pyridoxal kinase</fullName>
        <ecNumber evidence="2">2.7.1.35</ecNumber>
    </recommendedName>
</protein>
<feature type="compositionally biased region" description="Gly residues" evidence="7">
    <location>
        <begin position="191"/>
        <end position="212"/>
    </location>
</feature>
<evidence type="ECO:0000256" key="2">
    <source>
        <dbReference type="ARBA" id="ARBA00012104"/>
    </source>
</evidence>
<dbReference type="PANTHER" id="PTHR10534:SF2">
    <property type="entry name" value="PYRIDOXAL KINASE"/>
    <property type="match status" value="1"/>
</dbReference>
<proteinExistence type="inferred from homology"/>
<evidence type="ECO:0000256" key="5">
    <source>
        <dbReference type="ARBA" id="ARBA00022777"/>
    </source>
</evidence>
<evidence type="ECO:0000256" key="4">
    <source>
        <dbReference type="ARBA" id="ARBA00022741"/>
    </source>
</evidence>
<dbReference type="AlphaFoldDB" id="A0A8J6CGA0"/>
<sequence>MVESRVLSIQSHVVHGYVGNKAAVLPLQILGLEVDFINSVQFSNHTGYPKFTGERLGGDALGELVSGLRANGLIGYTHVLTGYIGAASFLRAVIATVKAVREAQPSAVYVCDPVLGDGGRLYVPEELVDIYREEVLPLASVLTPNHFEAELLTRSTIATEDDAFRACAALHARGVRTIVITSAVLRADGANGGANGGADGGKGGGDGGSGDGEGGRVITLLASQRSAGAPADTRYRIEIPAIRGAYTGTGDLTAALILAWMHKLRGGGGGRESGSVDGGGVRGIGGDGGGASGADDDEGDDDLATALERAVASVQAVLRRTHDETGPGSELRLVQSIGELASPTVTLRAQRVS</sequence>
<evidence type="ECO:0000256" key="6">
    <source>
        <dbReference type="ARBA" id="ARBA00022840"/>
    </source>
</evidence>
<keyword evidence="4" id="KW-0547">Nucleotide-binding</keyword>
<reference evidence="9" key="1">
    <citation type="submission" date="2021-05" db="EMBL/GenBank/DDBJ databases">
        <title>The genome of the haptophyte Pavlova lutheri (Diacronema luteri, Pavlovales) - a model for lipid biosynthesis in eukaryotic algae.</title>
        <authorList>
            <person name="Hulatt C.J."/>
            <person name="Posewitz M.C."/>
        </authorList>
    </citation>
    <scope>NUCLEOTIDE SEQUENCE</scope>
    <source>
        <strain evidence="9">NIVA-4/92</strain>
    </source>
</reference>
<dbReference type="InterPro" id="IPR029056">
    <property type="entry name" value="Ribokinase-like"/>
</dbReference>
<feature type="compositionally biased region" description="Gly residues" evidence="7">
    <location>
        <begin position="268"/>
        <end position="292"/>
    </location>
</feature>
<dbReference type="Proteomes" id="UP000751190">
    <property type="component" value="Unassembled WGS sequence"/>
</dbReference>
<feature type="region of interest" description="Disordered" evidence="7">
    <location>
        <begin position="268"/>
        <end position="301"/>
    </location>
</feature>
<gene>
    <name evidence="9" type="ORF">KFE25_002249</name>
</gene>
<dbReference type="Pfam" id="PF08543">
    <property type="entry name" value="Phos_pyr_kin"/>
    <property type="match status" value="1"/>
</dbReference>
<evidence type="ECO:0000259" key="8">
    <source>
        <dbReference type="Pfam" id="PF08543"/>
    </source>
</evidence>
<dbReference type="NCBIfam" id="TIGR00687">
    <property type="entry name" value="pyridox_kin"/>
    <property type="match status" value="1"/>
</dbReference>
<evidence type="ECO:0000256" key="3">
    <source>
        <dbReference type="ARBA" id="ARBA00022679"/>
    </source>
</evidence>
<name>A0A8J6CGA0_DIALT</name>
<dbReference type="EMBL" id="JAGTXO010000008">
    <property type="protein sequence ID" value="KAG8466493.1"/>
    <property type="molecule type" value="Genomic_DNA"/>
</dbReference>
<dbReference type="OrthoDB" id="2104723at2759"/>
<dbReference type="CDD" id="cd01173">
    <property type="entry name" value="pyridoxal_pyridoxamine_kinase"/>
    <property type="match status" value="1"/>
</dbReference>
<dbReference type="OMA" id="WEGLKQS"/>
<feature type="region of interest" description="Disordered" evidence="7">
    <location>
        <begin position="191"/>
        <end position="215"/>
    </location>
</feature>
<evidence type="ECO:0000313" key="10">
    <source>
        <dbReference type="Proteomes" id="UP000751190"/>
    </source>
</evidence>
<keyword evidence="6" id="KW-0067">ATP-binding</keyword>
<dbReference type="PANTHER" id="PTHR10534">
    <property type="entry name" value="PYRIDOXAL KINASE"/>
    <property type="match status" value="1"/>
</dbReference>
<keyword evidence="3" id="KW-0808">Transferase</keyword>
<dbReference type="EC" id="2.7.1.35" evidence="2"/>
<dbReference type="InterPro" id="IPR004625">
    <property type="entry name" value="PyrdxlKinase"/>
</dbReference>
<accession>A0A8J6CGA0</accession>
<evidence type="ECO:0000313" key="9">
    <source>
        <dbReference type="EMBL" id="KAG8466493.1"/>
    </source>
</evidence>
<keyword evidence="10" id="KW-1185">Reference proteome</keyword>
<dbReference type="GO" id="GO:0005829">
    <property type="term" value="C:cytosol"/>
    <property type="evidence" value="ECO:0007669"/>
    <property type="project" value="TreeGrafter"/>
</dbReference>
<feature type="domain" description="Pyridoxamine kinase/Phosphomethylpyrimidine kinase" evidence="8">
    <location>
        <begin position="92"/>
        <end position="185"/>
    </location>
</feature>
<comment type="caution">
    <text evidence="9">The sequence shown here is derived from an EMBL/GenBank/DDBJ whole genome shotgun (WGS) entry which is preliminary data.</text>
</comment>